<accession>A0ABW9KFL2</accession>
<feature type="domain" description="Carboxylesterase type B" evidence="4">
    <location>
        <begin position="25"/>
        <end position="498"/>
    </location>
</feature>
<dbReference type="Gene3D" id="3.40.50.1820">
    <property type="entry name" value="alpha/beta hydrolase"/>
    <property type="match status" value="1"/>
</dbReference>
<dbReference type="RefSeq" id="WP_263414135.1">
    <property type="nucleotide sequence ID" value="NZ_BAABBH010000001.1"/>
</dbReference>
<dbReference type="InterPro" id="IPR050309">
    <property type="entry name" value="Type-B_Carboxylest/Lipase"/>
</dbReference>
<keyword evidence="3" id="KW-0732">Signal</keyword>
<organism evidence="5 6">
    <name type="scientific">Terriglobus aquaticus</name>
    <dbReference type="NCBI Taxonomy" id="940139"/>
    <lineage>
        <taxon>Bacteria</taxon>
        <taxon>Pseudomonadati</taxon>
        <taxon>Acidobacteriota</taxon>
        <taxon>Terriglobia</taxon>
        <taxon>Terriglobales</taxon>
        <taxon>Acidobacteriaceae</taxon>
        <taxon>Terriglobus</taxon>
    </lineage>
</organism>
<feature type="signal peptide" evidence="3">
    <location>
        <begin position="1"/>
        <end position="20"/>
    </location>
</feature>
<name>A0ABW9KFL2_9BACT</name>
<reference evidence="5 6" key="1">
    <citation type="submission" date="2024-12" db="EMBL/GenBank/DDBJ databases">
        <authorList>
            <person name="Lee Y."/>
        </authorList>
    </citation>
    <scope>NUCLEOTIDE SEQUENCE [LARGE SCALE GENOMIC DNA]</scope>
    <source>
        <strain evidence="5 6">03SUJ4</strain>
    </source>
</reference>
<dbReference type="EC" id="3.1.1.-" evidence="3"/>
<keyword evidence="2 3" id="KW-0378">Hydrolase</keyword>
<dbReference type="InterPro" id="IPR019819">
    <property type="entry name" value="Carboxylesterase_B_CS"/>
</dbReference>
<dbReference type="InterPro" id="IPR000997">
    <property type="entry name" value="Cholinesterase"/>
</dbReference>
<comment type="similarity">
    <text evidence="1 3">Belongs to the type-B carboxylesterase/lipase family.</text>
</comment>
<dbReference type="PANTHER" id="PTHR11559">
    <property type="entry name" value="CARBOXYLESTERASE"/>
    <property type="match status" value="1"/>
</dbReference>
<keyword evidence="6" id="KW-1185">Reference proteome</keyword>
<dbReference type="PROSITE" id="PS00122">
    <property type="entry name" value="CARBOXYLESTERASE_B_1"/>
    <property type="match status" value="1"/>
</dbReference>
<sequence>MPAKRCAALSFLLAVATLHAQTNQPVQTDKGAVIGKLSDDGQVRAFLGVPYAAPPVGPLRWQPPQPAAAWSAPRLAQSYGSHCVQVNQFADMHFHDAGESEDCLTLNVWVPRDAAPGAKLPVMVWIYGGGFYAGSTSEARQDGESFARKGVILVSMNYRLNIFGFFAHPALAAESPQHAAGNYGLMDQAAALQWVRRNIAQFGGDPGNITLFGESAGSASVSLQMASPLAKDTLAHAIGESGGAFSRTGLSAMPLATAEAKDEKFAQQVLGKTSLADLRAMSVADIKKAVEAQAAPAVRFGIVVDGLFLPEPAAQIFAEGKQAHIPLMAGWVRDEGGAPRPGMTLASYREQAQKTWGPNADAFLSAYSATTDTEAARAQADYMADAFIAASTWEWIEAQVKTGGAPVYRFHFEQPSPGGRYHPVNTGVFHSSEIEYVFGNLSARPSAPFTEADYKLSDTMQNYWVNFAKTGNPNGTGLPTWPAYNQADRWPVMHLIEPSPTAEPDTTRARYEFLRANKPVPGAAAR</sequence>
<feature type="chain" id="PRO_5044959127" description="Carboxylic ester hydrolase" evidence="3">
    <location>
        <begin position="21"/>
        <end position="526"/>
    </location>
</feature>
<evidence type="ECO:0000313" key="6">
    <source>
        <dbReference type="Proteomes" id="UP001634747"/>
    </source>
</evidence>
<dbReference type="SUPFAM" id="SSF53474">
    <property type="entry name" value="alpha/beta-Hydrolases"/>
    <property type="match status" value="1"/>
</dbReference>
<evidence type="ECO:0000256" key="2">
    <source>
        <dbReference type="ARBA" id="ARBA00022801"/>
    </source>
</evidence>
<evidence type="ECO:0000256" key="3">
    <source>
        <dbReference type="RuleBase" id="RU361235"/>
    </source>
</evidence>
<proteinExistence type="inferred from homology"/>
<evidence type="ECO:0000313" key="5">
    <source>
        <dbReference type="EMBL" id="MFN2974297.1"/>
    </source>
</evidence>
<dbReference type="InterPro" id="IPR019826">
    <property type="entry name" value="Carboxylesterase_B_AS"/>
</dbReference>
<evidence type="ECO:0000256" key="1">
    <source>
        <dbReference type="ARBA" id="ARBA00005964"/>
    </source>
</evidence>
<comment type="caution">
    <text evidence="5">The sequence shown here is derived from an EMBL/GenBank/DDBJ whole genome shotgun (WGS) entry which is preliminary data.</text>
</comment>
<dbReference type="Pfam" id="PF00135">
    <property type="entry name" value="COesterase"/>
    <property type="match status" value="1"/>
</dbReference>
<dbReference type="InterPro" id="IPR029058">
    <property type="entry name" value="AB_hydrolase_fold"/>
</dbReference>
<dbReference type="PRINTS" id="PR00878">
    <property type="entry name" value="CHOLNESTRASE"/>
</dbReference>
<dbReference type="InterPro" id="IPR002018">
    <property type="entry name" value="CarbesteraseB"/>
</dbReference>
<dbReference type="Proteomes" id="UP001634747">
    <property type="component" value="Unassembled WGS sequence"/>
</dbReference>
<gene>
    <name evidence="5" type="ORF">ACK2TP_00835</name>
</gene>
<evidence type="ECO:0000259" key="4">
    <source>
        <dbReference type="Pfam" id="PF00135"/>
    </source>
</evidence>
<dbReference type="EMBL" id="JBJYXY010000001">
    <property type="protein sequence ID" value="MFN2974297.1"/>
    <property type="molecule type" value="Genomic_DNA"/>
</dbReference>
<protein>
    <recommendedName>
        <fullName evidence="3">Carboxylic ester hydrolase</fullName>
        <ecNumber evidence="3">3.1.1.-</ecNumber>
    </recommendedName>
</protein>
<dbReference type="PROSITE" id="PS00941">
    <property type="entry name" value="CARBOXYLESTERASE_B_2"/>
    <property type="match status" value="1"/>
</dbReference>